<evidence type="ECO:0000256" key="1">
    <source>
        <dbReference type="SAM" id="MobiDB-lite"/>
    </source>
</evidence>
<dbReference type="RefSeq" id="WP_005029994.1">
    <property type="nucleotide sequence ID" value="NZ_KE150241.1"/>
</dbReference>
<accession>E5YAT7</accession>
<keyword evidence="3" id="KW-1185">Reference proteome</keyword>
<gene>
    <name evidence="2" type="ORF">HMPREF0179_03308</name>
</gene>
<dbReference type="Pfam" id="PF12294">
    <property type="entry name" value="DUF3626"/>
    <property type="match status" value="1"/>
</dbReference>
<dbReference type="Gene3D" id="1.10.3210.10">
    <property type="entry name" value="Hypothetical protein af1432"/>
    <property type="match status" value="1"/>
</dbReference>
<dbReference type="HOGENOM" id="CLU_007164_0_0_7"/>
<dbReference type="AlphaFoldDB" id="E5YAT7"/>
<organism evidence="2 3">
    <name type="scientific">Bilophila wadsworthia (strain 3_1_6)</name>
    <dbReference type="NCBI Taxonomy" id="563192"/>
    <lineage>
        <taxon>Bacteria</taxon>
        <taxon>Pseudomonadati</taxon>
        <taxon>Thermodesulfobacteriota</taxon>
        <taxon>Desulfovibrionia</taxon>
        <taxon>Desulfovibrionales</taxon>
        <taxon>Desulfovibrionaceae</taxon>
        <taxon>Bilophila</taxon>
    </lineage>
</organism>
<dbReference type="eggNOG" id="ENOG50319J5">
    <property type="taxonomic scope" value="Bacteria"/>
</dbReference>
<dbReference type="InterPro" id="IPR022074">
    <property type="entry name" value="DUF3626"/>
</dbReference>
<dbReference type="OrthoDB" id="5436876at2"/>
<reference evidence="2 3" key="2">
    <citation type="submission" date="2013-04" db="EMBL/GenBank/DDBJ databases">
        <title>The Genome Sequence of Bilophila wadsworthia 3_1_6.</title>
        <authorList>
            <consortium name="The Broad Institute Genomics Platform"/>
            <person name="Earl A."/>
            <person name="Ward D."/>
            <person name="Feldgarden M."/>
            <person name="Gevers D."/>
            <person name="Sibley C."/>
            <person name="Strauss J."/>
            <person name="Allen-Vercoe E."/>
            <person name="Walker B."/>
            <person name="Young S."/>
            <person name="Zeng Q."/>
            <person name="Gargeya S."/>
            <person name="Fitzgerald M."/>
            <person name="Haas B."/>
            <person name="Abouelleil A."/>
            <person name="Allen A.W."/>
            <person name="Alvarado L."/>
            <person name="Arachchi H.M."/>
            <person name="Berlin A.M."/>
            <person name="Chapman S.B."/>
            <person name="Gainer-Dewar J."/>
            <person name="Goldberg J."/>
            <person name="Griggs A."/>
            <person name="Gujja S."/>
            <person name="Hansen M."/>
            <person name="Howarth C."/>
            <person name="Imamovic A."/>
            <person name="Ireland A."/>
            <person name="Larimer J."/>
            <person name="McCowan C."/>
            <person name="Murphy C."/>
            <person name="Pearson M."/>
            <person name="Poon T.W."/>
            <person name="Priest M."/>
            <person name="Roberts A."/>
            <person name="Saif S."/>
            <person name="Shea T."/>
            <person name="Sisk P."/>
            <person name="Sykes S."/>
            <person name="Wortman J."/>
            <person name="Nusbaum C."/>
            <person name="Birren B."/>
        </authorList>
    </citation>
    <scope>NUCLEOTIDE SEQUENCE [LARGE SCALE GENOMIC DNA]</scope>
    <source>
        <strain evidence="2 3">3_1_6</strain>
    </source>
</reference>
<sequence length="1219" mass="131278">MSQLHGINGAQQPQATGISPSVGKLGLHSVQLGTNPPVRLDAIKGNKIPFAGFRTATKVVNAKTGARENAALALRSLASPDGKLDAKALLNAAKSMQTHLNRLGTLGEIRGTMDDAVIAAFAPEVESLSNTELLNAYQQFLSPEMSLLKRALQAEMSANPRNEDVMAAAANLFSLEALVTKEASNRIIIAQGLAQPGQIPPLSAQYGAGIEGMGAARPHEAPADMSAVSMHVLMDVAIDSSARRERVGGLVADMASRRNLGNIDARQFGDVLRSAGLTINVDLGFLFGMNGPKPLLKAGGAWEHIFHSIEAAPDEASRQAAIDVKGAGYIQKRDNVERGLFPELSEDRPAVANERPTYAALNLLRQRTGAAPTYGTVALHLKPEVARRATYTVDDTFVALRLRYTEAGRQAVLDLLPGSPGISEAHKLDLMTEGSELRRRLDAIFDGMAAKGEFRADLFKNEFQLFGLEDDENSALAGLFIKVFKDTQSTRKAMASFDSLETLLPELGDMDAVSLARAALDRQQHGMGRVASECNYIEAQVHGPIVFARDVAEIVINKEFGLDQLPQAQKAWFNAVVAVLGGKQPAAADMDAFSAEQRAELAAIREQLGGAVIPVRIEEQIPELDLKNTVRSEERAFYAAHLDQARIDAKLHDVQQDDAGLQAFISQMLSIRPGGAAVSRILGTVPLVAGGDAQNVREAFAAYVEQYRHVPLRGQHTEDDVLQNAMWQAVSDVMGKGRLDSLAAIEELTADPAQRATLRDFVMGHPPMSGQAFRALASAALQGAGVLNGLAPAEDEPLDDEAMLTRFGGAAASFRRSFDAMPEEERDAAGEGRLLQAFGGLAFSLMRDASPEVSDRVAERLNGPAMRGLSGVLLRLGDAERGFPQDAGFRDALAFNAFQSGLRAALGGRAETPATFAGELSLIPQADRDRLRAALPGLADTLDASFPARPAFPPAQAGKLAATPAQHRDFLLSMLPIYHDHERPGAFDHGAAYHGRGHICRAFIFASTMAGLMEEMGHTVDRTALLCGIAGHDAGRERNGADTPEQEAESARLALEKMHERFGADTFGDDYEREFTAAIVGHASPTLESMLLNAADSLDIGRVAEFDFKYFPFLRGGEQEGPKALVPEYQNLRQALHEEADLLARMTDPLTQTRDLRMKLIQAGEAEDMVHVQRAASEAVAGQLALDAEEDFLAFVEGKIRAHPDMFPLLTRYYLDPLA</sequence>
<dbReference type="EMBL" id="ADCP02000005">
    <property type="protein sequence ID" value="EFV42884.1"/>
    <property type="molecule type" value="Genomic_DNA"/>
</dbReference>
<feature type="region of interest" description="Disordered" evidence="1">
    <location>
        <begin position="1"/>
        <end position="20"/>
    </location>
</feature>
<protein>
    <submittedName>
        <fullName evidence="2">Uncharacterized protein</fullName>
    </submittedName>
</protein>
<name>E5YAT7_BILW3</name>
<reference evidence="2 3" key="1">
    <citation type="submission" date="2010-10" db="EMBL/GenBank/DDBJ databases">
        <authorList>
            <consortium name="The Broad Institute Genome Sequencing Platform"/>
            <person name="Ward D."/>
            <person name="Earl A."/>
            <person name="Feldgarden M."/>
            <person name="Young S.K."/>
            <person name="Gargeya S."/>
            <person name="Zeng Q."/>
            <person name="Alvarado L."/>
            <person name="Berlin A."/>
            <person name="Bochicchio J."/>
            <person name="Chapman S.B."/>
            <person name="Chen Z."/>
            <person name="Freedman E."/>
            <person name="Gellesch M."/>
            <person name="Goldberg J."/>
            <person name="Griggs A."/>
            <person name="Gujja S."/>
            <person name="Heilman E."/>
            <person name="Heiman D."/>
            <person name="Howarth C."/>
            <person name="Mehta T."/>
            <person name="Neiman D."/>
            <person name="Pearson M."/>
            <person name="Roberts A."/>
            <person name="Saif S."/>
            <person name="Shea T."/>
            <person name="Shenoy N."/>
            <person name="Sisk P."/>
            <person name="Stolte C."/>
            <person name="Sykes S."/>
            <person name="White J."/>
            <person name="Yandava C."/>
            <person name="Allen-Vercoe E."/>
            <person name="Sibley C."/>
            <person name="Ambrose C.E."/>
            <person name="Strauss J."/>
            <person name="Daigneault M."/>
            <person name="Haas B."/>
            <person name="Nusbaum C."/>
            <person name="Birren B."/>
        </authorList>
    </citation>
    <scope>NUCLEOTIDE SEQUENCE [LARGE SCALE GENOMIC DNA]</scope>
    <source>
        <strain evidence="2 3">3_1_6</strain>
    </source>
</reference>
<dbReference type="SUPFAM" id="SSF109604">
    <property type="entry name" value="HD-domain/PDEase-like"/>
    <property type="match status" value="1"/>
</dbReference>
<dbReference type="Proteomes" id="UP000006034">
    <property type="component" value="Unassembled WGS sequence"/>
</dbReference>
<proteinExistence type="predicted"/>
<feature type="compositionally biased region" description="Polar residues" evidence="1">
    <location>
        <begin position="1"/>
        <end position="19"/>
    </location>
</feature>
<comment type="caution">
    <text evidence="2">The sequence shown here is derived from an EMBL/GenBank/DDBJ whole genome shotgun (WGS) entry which is preliminary data.</text>
</comment>
<dbReference type="GeneID" id="78087615"/>
<evidence type="ECO:0000313" key="2">
    <source>
        <dbReference type="EMBL" id="EFV42884.1"/>
    </source>
</evidence>
<evidence type="ECO:0000313" key="3">
    <source>
        <dbReference type="Proteomes" id="UP000006034"/>
    </source>
</evidence>